<proteinExistence type="inferred from homology"/>
<organism evidence="5 6">
    <name type="scientific">Litorivicinus lipolyticus</name>
    <dbReference type="NCBI Taxonomy" id="418701"/>
    <lineage>
        <taxon>Bacteria</taxon>
        <taxon>Pseudomonadati</taxon>
        <taxon>Pseudomonadota</taxon>
        <taxon>Gammaproteobacteria</taxon>
        <taxon>Oceanospirillales</taxon>
        <taxon>Litorivicinaceae</taxon>
        <taxon>Litorivicinus</taxon>
    </lineage>
</organism>
<comment type="similarity">
    <text evidence="3">Belongs to the SmpB family.</text>
</comment>
<dbReference type="EMBL" id="CP045871">
    <property type="protein sequence ID" value="QGG79493.1"/>
    <property type="molecule type" value="Genomic_DNA"/>
</dbReference>
<dbReference type="InterPro" id="IPR023620">
    <property type="entry name" value="SmpB"/>
</dbReference>
<dbReference type="OrthoDB" id="9805462at2"/>
<comment type="function">
    <text evidence="3">Required for rescue of stalled ribosomes mediated by trans-translation. Binds to transfer-messenger RNA (tmRNA), required for stable association of tmRNA with ribosomes. tmRNA and SmpB together mimic tRNA shape, replacing the anticodon stem-loop with SmpB. tmRNA is encoded by the ssrA gene; the 2 termini fold to resemble tRNA(Ala) and it encodes a 'tag peptide', a short internal open reading frame. During trans-translation Ala-aminoacylated tmRNA acts like a tRNA, entering the A-site of stalled ribosomes, displacing the stalled mRNA. The ribosome then switches to translate the ORF on the tmRNA; the nascent peptide is terminated with the 'tag peptide' encoded by the tmRNA and targeted for degradation. The ribosome is freed to recommence translation, which seems to be the essential function of trans-translation.</text>
</comment>
<dbReference type="HAMAP" id="MF_00023">
    <property type="entry name" value="SmpB"/>
    <property type="match status" value="1"/>
</dbReference>
<reference evidence="5 6" key="1">
    <citation type="submission" date="2019-11" db="EMBL/GenBank/DDBJ databases">
        <authorList>
            <person name="Khan S.A."/>
            <person name="Jeon C.O."/>
            <person name="Chun B.H."/>
        </authorList>
    </citation>
    <scope>NUCLEOTIDE SEQUENCE [LARGE SCALE GENOMIC DNA]</scope>
    <source>
        <strain evidence="5 6">IMCC 1097</strain>
    </source>
</reference>
<evidence type="ECO:0000313" key="6">
    <source>
        <dbReference type="Proteomes" id="UP000388235"/>
    </source>
</evidence>
<dbReference type="GO" id="GO:0070929">
    <property type="term" value="P:trans-translation"/>
    <property type="evidence" value="ECO:0007669"/>
    <property type="project" value="UniProtKB-UniRule"/>
</dbReference>
<evidence type="ECO:0000256" key="4">
    <source>
        <dbReference type="SAM" id="MobiDB-lite"/>
    </source>
</evidence>
<dbReference type="InterPro" id="IPR000037">
    <property type="entry name" value="SsrA-bd_prot"/>
</dbReference>
<evidence type="ECO:0000256" key="2">
    <source>
        <dbReference type="ARBA" id="ARBA00022884"/>
    </source>
</evidence>
<dbReference type="SUPFAM" id="SSF74982">
    <property type="entry name" value="Small protein B (SmpB)"/>
    <property type="match status" value="1"/>
</dbReference>
<dbReference type="InterPro" id="IPR020081">
    <property type="entry name" value="SsrA-bd_prot_CS"/>
</dbReference>
<dbReference type="KEGG" id="llp:GH975_02480"/>
<dbReference type="Pfam" id="PF01668">
    <property type="entry name" value="SmpB"/>
    <property type="match status" value="1"/>
</dbReference>
<dbReference type="PROSITE" id="PS01317">
    <property type="entry name" value="SSRP"/>
    <property type="match status" value="1"/>
</dbReference>
<feature type="compositionally biased region" description="Basic and acidic residues" evidence="4">
    <location>
        <begin position="137"/>
        <end position="152"/>
    </location>
</feature>
<dbReference type="NCBIfam" id="TIGR00086">
    <property type="entry name" value="smpB"/>
    <property type="match status" value="1"/>
</dbReference>
<keyword evidence="2 3" id="KW-0694">RNA-binding</keyword>
<evidence type="ECO:0000256" key="3">
    <source>
        <dbReference type="HAMAP-Rule" id="MF_00023"/>
    </source>
</evidence>
<evidence type="ECO:0000313" key="5">
    <source>
        <dbReference type="EMBL" id="QGG79493.1"/>
    </source>
</evidence>
<dbReference type="Proteomes" id="UP000388235">
    <property type="component" value="Chromosome"/>
</dbReference>
<dbReference type="PANTHER" id="PTHR30308">
    <property type="entry name" value="TMRNA-BINDING COMPONENT OF TRANS-TRANSLATION TAGGING COMPLEX"/>
    <property type="match status" value="1"/>
</dbReference>
<dbReference type="GO" id="GO:0005829">
    <property type="term" value="C:cytosol"/>
    <property type="evidence" value="ECO:0007669"/>
    <property type="project" value="TreeGrafter"/>
</dbReference>
<name>A0A5Q2Q8R5_9GAMM</name>
<dbReference type="PANTHER" id="PTHR30308:SF2">
    <property type="entry name" value="SSRA-BINDING PROTEIN"/>
    <property type="match status" value="1"/>
</dbReference>
<keyword evidence="1 3" id="KW-0963">Cytoplasm</keyword>
<dbReference type="GO" id="GO:0003723">
    <property type="term" value="F:RNA binding"/>
    <property type="evidence" value="ECO:0007669"/>
    <property type="project" value="UniProtKB-UniRule"/>
</dbReference>
<evidence type="ECO:0000256" key="1">
    <source>
        <dbReference type="ARBA" id="ARBA00022490"/>
    </source>
</evidence>
<sequence>MSNKPNKGGMPAIARNKRAAFEYHIDEKFEAGLVLQGWEVKSARAGKVQLTDTYVVMRDGEAFLLNAHIQPLNTASTHVIADPERTRKLLLHQKELGKIHSALTGKGRACVGLAMYWKGKNIKVEIGLATGKKMHDKRQTEKERDWTREKGRVLRSNTK</sequence>
<dbReference type="RefSeq" id="WP_153712997.1">
    <property type="nucleotide sequence ID" value="NZ_CP045871.1"/>
</dbReference>
<protein>
    <recommendedName>
        <fullName evidence="3">SsrA-binding protein</fullName>
    </recommendedName>
    <alternativeName>
        <fullName evidence="3">Small protein B</fullName>
    </alternativeName>
</protein>
<dbReference type="NCBIfam" id="NF003843">
    <property type="entry name" value="PRK05422.1"/>
    <property type="match status" value="1"/>
</dbReference>
<comment type="subcellular location">
    <subcellularLocation>
        <location evidence="3">Cytoplasm</location>
    </subcellularLocation>
    <text evidence="3">The tmRNA-SmpB complex associates with stalled 70S ribosomes.</text>
</comment>
<keyword evidence="6" id="KW-1185">Reference proteome</keyword>
<dbReference type="AlphaFoldDB" id="A0A5Q2Q8R5"/>
<dbReference type="CDD" id="cd09294">
    <property type="entry name" value="SmpB"/>
    <property type="match status" value="1"/>
</dbReference>
<gene>
    <name evidence="3 5" type="primary">smpB</name>
    <name evidence="5" type="ORF">GH975_02480</name>
</gene>
<dbReference type="GO" id="GO:0070930">
    <property type="term" value="P:trans-translation-dependent protein tagging"/>
    <property type="evidence" value="ECO:0007669"/>
    <property type="project" value="TreeGrafter"/>
</dbReference>
<feature type="region of interest" description="Disordered" evidence="4">
    <location>
        <begin position="131"/>
        <end position="159"/>
    </location>
</feature>
<dbReference type="Gene3D" id="2.40.280.10">
    <property type="match status" value="1"/>
</dbReference>
<accession>A0A5Q2Q8R5</accession>